<feature type="chain" id="PRO_5030915046" evidence="1">
    <location>
        <begin position="27"/>
        <end position="197"/>
    </location>
</feature>
<evidence type="ECO:0000313" key="3">
    <source>
        <dbReference type="Proteomes" id="UP000431485"/>
    </source>
</evidence>
<protein>
    <submittedName>
        <fullName evidence="2">Uncharacterized protein</fullName>
    </submittedName>
</protein>
<keyword evidence="1" id="KW-0732">Signal</keyword>
<evidence type="ECO:0000313" key="2">
    <source>
        <dbReference type="EMBL" id="MTD18911.1"/>
    </source>
</evidence>
<dbReference type="Proteomes" id="UP000431485">
    <property type="component" value="Unassembled WGS sequence"/>
</dbReference>
<accession>A0A7X2UWN6</accession>
<gene>
    <name evidence="2" type="ORF">GIR22_07075</name>
</gene>
<name>A0A7X2UWN6_9PSED</name>
<evidence type="ECO:0000256" key="1">
    <source>
        <dbReference type="SAM" id="SignalP"/>
    </source>
</evidence>
<organism evidence="2 3">
    <name type="scientific">Pseudomonas karstica</name>
    <dbReference type="NCBI Taxonomy" id="1055468"/>
    <lineage>
        <taxon>Bacteria</taxon>
        <taxon>Pseudomonadati</taxon>
        <taxon>Pseudomonadota</taxon>
        <taxon>Gammaproteobacteria</taxon>
        <taxon>Pseudomonadales</taxon>
        <taxon>Pseudomonadaceae</taxon>
        <taxon>Pseudomonas</taxon>
    </lineage>
</organism>
<dbReference type="AlphaFoldDB" id="A0A7X2UWN6"/>
<feature type="signal peptide" evidence="1">
    <location>
        <begin position="1"/>
        <end position="26"/>
    </location>
</feature>
<keyword evidence="3" id="KW-1185">Reference proteome</keyword>
<dbReference type="RefSeq" id="WP_154742636.1">
    <property type="nucleotide sequence ID" value="NZ_JBHSTG010000052.1"/>
</dbReference>
<sequence length="197" mass="20301">MATLSKTAALLALALTAGFGASQLFAASPAAAQKATPHSISTLDGKFTFTLPKAYTADALPTGNEADGTAGTRGTLYANQATKSVVIVAETVRNDGITIKDNDPQFLDGAVAGFVKEQGAALPDFKKQAEQKLTIKGLGLRRVDSTATMGGGKTLNSTFLAGSGNHLLVIQAISRADDVKGHEVLVKQITGRDGKTN</sequence>
<reference evidence="2 3" key="1">
    <citation type="submission" date="2019-11" db="EMBL/GenBank/DDBJ databases">
        <title>Pseudmonas karstica sp. nov. and Pseudomonas spelaei sp. nov. from caves.</title>
        <authorList>
            <person name="Zeman M."/>
        </authorList>
    </citation>
    <scope>NUCLEOTIDE SEQUENCE [LARGE SCALE GENOMIC DNA]</scope>
    <source>
        <strain evidence="2 3">CCM 7891</strain>
    </source>
</reference>
<dbReference type="EMBL" id="WLYI01000007">
    <property type="protein sequence ID" value="MTD18911.1"/>
    <property type="molecule type" value="Genomic_DNA"/>
</dbReference>
<dbReference type="OrthoDB" id="7026399at2"/>
<comment type="caution">
    <text evidence="2">The sequence shown here is derived from an EMBL/GenBank/DDBJ whole genome shotgun (WGS) entry which is preliminary data.</text>
</comment>
<proteinExistence type="predicted"/>